<reference evidence="1 2" key="1">
    <citation type="submission" date="2014-05" db="EMBL/GenBank/DDBJ databases">
        <title>Draft genome sequence of a rare smut relative, Tilletiaria anomala UBC 951.</title>
        <authorList>
            <consortium name="DOE Joint Genome Institute"/>
            <person name="Toome M."/>
            <person name="Kuo A."/>
            <person name="Henrissat B."/>
            <person name="Lipzen A."/>
            <person name="Tritt A."/>
            <person name="Yoshinaga Y."/>
            <person name="Zane M."/>
            <person name="Barry K."/>
            <person name="Grigoriev I.V."/>
            <person name="Spatafora J.W."/>
            <person name="Aimea M.C."/>
        </authorList>
    </citation>
    <scope>NUCLEOTIDE SEQUENCE [LARGE SCALE GENOMIC DNA]</scope>
    <source>
        <strain evidence="1 2">UBC 951</strain>
    </source>
</reference>
<proteinExistence type="predicted"/>
<dbReference type="AlphaFoldDB" id="A0A066WA83"/>
<evidence type="ECO:0000313" key="2">
    <source>
        <dbReference type="Proteomes" id="UP000027361"/>
    </source>
</evidence>
<keyword evidence="2" id="KW-1185">Reference proteome</keyword>
<gene>
    <name evidence="1" type="ORF">K437DRAFT_90652</name>
</gene>
<sequence length="158" mass="17285">MPPTHRPKRSPVFSSCMFPADVVPWSVASCFTSEAFCLNRGAQCGRPQNYYYRTLPAAAAGRHAICAAYILRTLVRWTAFKTSRDDRGRRMAGTPDGDVVGCGSVTLIYLYAPLRLSYVMIFNLIDGDVHSAASQQIALVPNRTGSIIRSFTGPASYA</sequence>
<dbReference type="HOGENOM" id="CLU_1670612_0_0_1"/>
<accession>A0A066WA83</accession>
<dbReference type="GeneID" id="25267931"/>
<dbReference type="Proteomes" id="UP000027361">
    <property type="component" value="Unassembled WGS sequence"/>
</dbReference>
<name>A0A066WA83_TILAU</name>
<evidence type="ECO:0000313" key="1">
    <source>
        <dbReference type="EMBL" id="KDN47989.1"/>
    </source>
</evidence>
<comment type="caution">
    <text evidence="1">The sequence shown here is derived from an EMBL/GenBank/DDBJ whole genome shotgun (WGS) entry which is preliminary data.</text>
</comment>
<organism evidence="1 2">
    <name type="scientific">Tilletiaria anomala (strain ATCC 24038 / CBS 436.72 / UBC 951)</name>
    <dbReference type="NCBI Taxonomy" id="1037660"/>
    <lineage>
        <taxon>Eukaryota</taxon>
        <taxon>Fungi</taxon>
        <taxon>Dikarya</taxon>
        <taxon>Basidiomycota</taxon>
        <taxon>Ustilaginomycotina</taxon>
        <taxon>Exobasidiomycetes</taxon>
        <taxon>Georgefischeriales</taxon>
        <taxon>Tilletiariaceae</taxon>
        <taxon>Tilletiaria</taxon>
    </lineage>
</organism>
<dbReference type="InParanoid" id="A0A066WA83"/>
<dbReference type="RefSeq" id="XP_013244008.1">
    <property type="nucleotide sequence ID" value="XM_013388554.1"/>
</dbReference>
<dbReference type="EMBL" id="JMSN01000027">
    <property type="protein sequence ID" value="KDN47989.1"/>
    <property type="molecule type" value="Genomic_DNA"/>
</dbReference>
<protein>
    <submittedName>
        <fullName evidence="1">Uncharacterized protein</fullName>
    </submittedName>
</protein>